<gene>
    <name evidence="1" type="ORF">MSG28_010255</name>
</gene>
<evidence type="ECO:0000313" key="2">
    <source>
        <dbReference type="Proteomes" id="UP001064048"/>
    </source>
</evidence>
<name>A0ACC0KK95_CHOFU</name>
<sequence length="862" mass="93855">MAFIVAAPDVVQEDGPTVVIATDAEEELSMKHFGALLSGRSPLCIRRDDMTSVPVAPGVATARFTFRRRHLFWSVILGPSMIQPRALSFLDRGGRLLLEHPLKRAPGIHATYEEKTEKLCGVWRRVPREYKRLLREGALYVALIWGDESNNSMDSALSGRINRYPALASEMFTSLMEPEQPPTVFESGGCDDYRVPGQEAGWWGGTAVVTGVAGAAPSLHLALMYNGIFSPTGRDQAVRVLLTLPDKNQTIIEEIQTVPKPGYEMNVLEVATPVSAAELRSLARGRLLLAVEAVGTPERRISGSVRQRAACEVFHTPLLAERAPATMAPEGLAMLYIDKEGSLVYDIQVENLGIMDPKITLVEEQGKRHSQVEILDTRMGVLARPSARIFPPLYEDQLAVHIGSDVGPPILRGRLTSRPLPDTAGEGPALLRRTDARAPVSATPVAGLAWLSVDAFCGVHYEVVVTSNPGMWSAFLETHATADVNSRMLPGMEGCVLEPHPAELSALFAGTAYLDLRAADNDTALLRTQLPQISVPPSCLPSISWPTDNGLSVNYPPEQPSNSLPPDNSLSNTASCYYAGRFYEDGAQWMSAESCHMCGCEHGVLRCDPVRCPPVNCAVPTIQPPGQCCPICTNSTTAVWNESHGCHLAGQYHAPGSSWHPYLVPGGYDTCAVCTCEFSTRQVRCPRVRCPPLRCAEKEAYRPDKKSCCRVCPEVKVKKPEEDTPKDQGAPRTAEEILAEGGCKFPDGPLPNGKEVHPSIHSHGEQRCVTCRCKFDYVLCPGRRGDVRTEEVWTRGVCAAAARRRVLRVHAAPAPARAAPRPTSQLSAPPAALLKRNHQPMLTTAQRSRVNATLTRSHTTGE</sequence>
<reference evidence="1 2" key="1">
    <citation type="journal article" date="2022" name="Genome Biol. Evol.">
        <title>The Spruce Budworm Genome: Reconstructing the Evolutionary History of Antifreeze Proteins.</title>
        <authorList>
            <person name="Beliveau C."/>
            <person name="Gagne P."/>
            <person name="Picq S."/>
            <person name="Vernygora O."/>
            <person name="Keeling C.I."/>
            <person name="Pinkney K."/>
            <person name="Doucet D."/>
            <person name="Wen F."/>
            <person name="Johnston J.S."/>
            <person name="Maaroufi H."/>
            <person name="Boyle B."/>
            <person name="Laroche J."/>
            <person name="Dewar K."/>
            <person name="Juretic N."/>
            <person name="Blackburn G."/>
            <person name="Nisole A."/>
            <person name="Brunet B."/>
            <person name="Brandao M."/>
            <person name="Lumley L."/>
            <person name="Duan J."/>
            <person name="Quan G."/>
            <person name="Lucarotti C.J."/>
            <person name="Roe A.D."/>
            <person name="Sperling F.A.H."/>
            <person name="Levesque R.C."/>
            <person name="Cusson M."/>
        </authorList>
    </citation>
    <scope>NUCLEOTIDE SEQUENCE [LARGE SCALE GENOMIC DNA]</scope>
    <source>
        <strain evidence="1">Glfc:IPQL:Cfum</strain>
    </source>
</reference>
<protein>
    <submittedName>
        <fullName evidence="1">Uncharacterized protein</fullName>
    </submittedName>
</protein>
<evidence type="ECO:0000313" key="1">
    <source>
        <dbReference type="EMBL" id="KAI8436794.1"/>
    </source>
</evidence>
<dbReference type="Proteomes" id="UP001064048">
    <property type="component" value="Chromosome 17"/>
</dbReference>
<proteinExistence type="predicted"/>
<organism evidence="1 2">
    <name type="scientific">Choristoneura fumiferana</name>
    <name type="common">Spruce budworm moth</name>
    <name type="synonym">Archips fumiferana</name>
    <dbReference type="NCBI Taxonomy" id="7141"/>
    <lineage>
        <taxon>Eukaryota</taxon>
        <taxon>Metazoa</taxon>
        <taxon>Ecdysozoa</taxon>
        <taxon>Arthropoda</taxon>
        <taxon>Hexapoda</taxon>
        <taxon>Insecta</taxon>
        <taxon>Pterygota</taxon>
        <taxon>Neoptera</taxon>
        <taxon>Endopterygota</taxon>
        <taxon>Lepidoptera</taxon>
        <taxon>Glossata</taxon>
        <taxon>Ditrysia</taxon>
        <taxon>Tortricoidea</taxon>
        <taxon>Tortricidae</taxon>
        <taxon>Tortricinae</taxon>
        <taxon>Choristoneura</taxon>
    </lineage>
</organism>
<keyword evidence="2" id="KW-1185">Reference proteome</keyword>
<accession>A0ACC0KK95</accession>
<comment type="caution">
    <text evidence="1">The sequence shown here is derived from an EMBL/GenBank/DDBJ whole genome shotgun (WGS) entry which is preliminary data.</text>
</comment>
<dbReference type="EMBL" id="CM046117">
    <property type="protein sequence ID" value="KAI8436794.1"/>
    <property type="molecule type" value="Genomic_DNA"/>
</dbReference>